<feature type="region of interest" description="Disordered" evidence="1">
    <location>
        <begin position="385"/>
        <end position="430"/>
    </location>
</feature>
<organism evidence="3 4">
    <name type="scientific">Nocardia yunnanensis</name>
    <dbReference type="NCBI Taxonomy" id="2382165"/>
    <lineage>
        <taxon>Bacteria</taxon>
        <taxon>Bacillati</taxon>
        <taxon>Actinomycetota</taxon>
        <taxon>Actinomycetes</taxon>
        <taxon>Mycobacteriales</taxon>
        <taxon>Nocardiaceae</taxon>
        <taxon>Nocardia</taxon>
    </lineage>
</organism>
<keyword evidence="4" id="KW-1185">Reference proteome</keyword>
<evidence type="ECO:0000256" key="1">
    <source>
        <dbReference type="SAM" id="MobiDB-lite"/>
    </source>
</evidence>
<evidence type="ECO:0000259" key="2">
    <source>
        <dbReference type="Pfam" id="PF00294"/>
    </source>
</evidence>
<dbReference type="InterPro" id="IPR011611">
    <property type="entry name" value="PfkB_dom"/>
</dbReference>
<proteinExistence type="predicted"/>
<feature type="region of interest" description="Disordered" evidence="1">
    <location>
        <begin position="256"/>
        <end position="277"/>
    </location>
</feature>
<dbReference type="Gene3D" id="3.40.1190.20">
    <property type="match status" value="1"/>
</dbReference>
<dbReference type="Proteomes" id="UP000267164">
    <property type="component" value="Chromosome"/>
</dbReference>
<gene>
    <name evidence="3" type="ORF">D7D52_30760</name>
</gene>
<name>A0A386ZPZ5_9NOCA</name>
<dbReference type="AlphaFoldDB" id="A0A386ZPZ5"/>
<sequence>MGFGALNVDVIATASGLSERAAEQITESTARFEWNREGATDRESILEIRNIGTSSLNFSLGGSAWLTIYALAKMRLGLHLGYICALGRIEAPGVSFRAQMRELGIDDRWVGQFNENSCGLCLSFIDNNERVMHTNPGANLRMAEHLRTNLDAVAAYIASARCVHVTSFLDDQTPTMVATVLERARNLNPNLCISIDQGPHAACGRRGHGYRRQALRQARKRPRRFPSRLSGLLVQGRGSPAVLSAADPRQYRRRALRPEPRQLAQPPHTPGPGTSRRAAVRRHASGCAALRCVADQRHRRADAGGSRDSRTGCDRSAQPVRLVFQQQLRADVDRELADHRRAAAVRLQDPGAGVVVRRRNARGAGPLRGSPAIRAVVECRLHAGTVRQHPDHPEEPGHPEVGELPHVGVEQRDAGRARRVRDHDTDHRRS</sequence>
<reference evidence="3 4" key="1">
    <citation type="submission" date="2018-09" db="EMBL/GenBank/DDBJ databases">
        <title>Nocardia yunnanensis sp. nov., an actinomycete isolated from a soil sample.</title>
        <authorList>
            <person name="Zhang J."/>
        </authorList>
    </citation>
    <scope>NUCLEOTIDE SEQUENCE [LARGE SCALE GENOMIC DNA]</scope>
    <source>
        <strain evidence="3 4">CFHS0054</strain>
    </source>
</reference>
<accession>A0A386ZPZ5</accession>
<dbReference type="Pfam" id="PF00294">
    <property type="entry name" value="PfkB"/>
    <property type="match status" value="1"/>
</dbReference>
<dbReference type="SUPFAM" id="SSF53613">
    <property type="entry name" value="Ribokinase-like"/>
    <property type="match status" value="1"/>
</dbReference>
<evidence type="ECO:0000313" key="4">
    <source>
        <dbReference type="Proteomes" id="UP000267164"/>
    </source>
</evidence>
<dbReference type="OrthoDB" id="7946249at2"/>
<protein>
    <submittedName>
        <fullName evidence="3">Carbohydrate kinase family protein</fullName>
    </submittedName>
</protein>
<dbReference type="KEGG" id="nyu:D7D52_30760"/>
<keyword evidence="3" id="KW-0418">Kinase</keyword>
<feature type="compositionally biased region" description="Basic and acidic residues" evidence="1">
    <location>
        <begin position="388"/>
        <end position="430"/>
    </location>
</feature>
<evidence type="ECO:0000313" key="3">
    <source>
        <dbReference type="EMBL" id="AYF79516.1"/>
    </source>
</evidence>
<keyword evidence="3" id="KW-0808">Transferase</keyword>
<dbReference type="EMBL" id="CP032568">
    <property type="protein sequence ID" value="AYF79516.1"/>
    <property type="molecule type" value="Genomic_DNA"/>
</dbReference>
<feature type="domain" description="Carbohydrate kinase PfkB" evidence="2">
    <location>
        <begin position="55"/>
        <end position="189"/>
    </location>
</feature>
<dbReference type="GO" id="GO:0016301">
    <property type="term" value="F:kinase activity"/>
    <property type="evidence" value="ECO:0007669"/>
    <property type="project" value="UniProtKB-KW"/>
</dbReference>
<dbReference type="InterPro" id="IPR029056">
    <property type="entry name" value="Ribokinase-like"/>
</dbReference>